<name>A0A9X4QWV8_9BACL</name>
<gene>
    <name evidence="1" type="ORF">OMP40_36730</name>
</gene>
<protein>
    <submittedName>
        <fullName evidence="1">Uncharacterized protein</fullName>
    </submittedName>
</protein>
<evidence type="ECO:0000313" key="1">
    <source>
        <dbReference type="EMBL" id="MDG0814210.1"/>
    </source>
</evidence>
<dbReference type="EMBL" id="JAPDIA010000009">
    <property type="protein sequence ID" value="MDG0814210.1"/>
    <property type="molecule type" value="Genomic_DNA"/>
</dbReference>
<dbReference type="AlphaFoldDB" id="A0A9X4QWV8"/>
<organism evidence="1 2">
    <name type="scientific">Cohnella rhizosphaerae</name>
    <dbReference type="NCBI Taxonomy" id="1457232"/>
    <lineage>
        <taxon>Bacteria</taxon>
        <taxon>Bacillati</taxon>
        <taxon>Bacillota</taxon>
        <taxon>Bacilli</taxon>
        <taxon>Bacillales</taxon>
        <taxon>Paenibacillaceae</taxon>
        <taxon>Cohnella</taxon>
    </lineage>
</organism>
<dbReference type="Proteomes" id="UP001153404">
    <property type="component" value="Unassembled WGS sequence"/>
</dbReference>
<dbReference type="RefSeq" id="WP_277538949.1">
    <property type="nucleotide sequence ID" value="NZ_JAPDIA010000009.1"/>
</dbReference>
<sequence>MKSWWGRIAAVFIALTLIAGIYPEAAGFAATPSSTGSIDVSETPIEPAPYSINKSGSAKSKITSDLGNKSYAISAAASTVVPDYSFVKTKPDEAPLCD</sequence>
<proteinExistence type="predicted"/>
<comment type="caution">
    <text evidence="1">The sequence shown here is derived from an EMBL/GenBank/DDBJ whole genome shotgun (WGS) entry which is preliminary data.</text>
</comment>
<accession>A0A9X4QWV8</accession>
<keyword evidence="2" id="KW-1185">Reference proteome</keyword>
<reference evidence="1" key="1">
    <citation type="submission" date="2022-10" db="EMBL/GenBank/DDBJ databases">
        <title>Comparative genomic analysis of Cohnella hashimotonis sp. nov., isolated from the International Space Station.</title>
        <authorList>
            <person name="Simpson A."/>
            <person name="Venkateswaran K."/>
        </authorList>
    </citation>
    <scope>NUCLEOTIDE SEQUENCE</scope>
    <source>
        <strain evidence="1">DSM 28161</strain>
    </source>
</reference>
<evidence type="ECO:0000313" key="2">
    <source>
        <dbReference type="Proteomes" id="UP001153404"/>
    </source>
</evidence>